<keyword evidence="3" id="KW-1185">Reference proteome</keyword>
<evidence type="ECO:0000313" key="4">
    <source>
        <dbReference type="WBParaSite" id="ACOC_0001340201-mRNA-1"/>
    </source>
</evidence>
<evidence type="ECO:0000313" key="3">
    <source>
        <dbReference type="Proteomes" id="UP000267027"/>
    </source>
</evidence>
<dbReference type="WBParaSite" id="ACOC_0001340201-mRNA-1">
    <property type="protein sequence ID" value="ACOC_0001340201-mRNA-1"/>
    <property type="gene ID" value="ACOC_0001340201"/>
</dbReference>
<name>A0A0R3Q2V4_ANGCS</name>
<organism evidence="4">
    <name type="scientific">Angiostrongylus costaricensis</name>
    <name type="common">Nematode worm</name>
    <dbReference type="NCBI Taxonomy" id="334426"/>
    <lineage>
        <taxon>Eukaryota</taxon>
        <taxon>Metazoa</taxon>
        <taxon>Ecdysozoa</taxon>
        <taxon>Nematoda</taxon>
        <taxon>Chromadorea</taxon>
        <taxon>Rhabditida</taxon>
        <taxon>Rhabditina</taxon>
        <taxon>Rhabditomorpha</taxon>
        <taxon>Strongyloidea</taxon>
        <taxon>Metastrongylidae</taxon>
        <taxon>Angiostrongylus</taxon>
    </lineage>
</organism>
<feature type="region of interest" description="Disordered" evidence="1">
    <location>
        <begin position="1"/>
        <end position="43"/>
    </location>
</feature>
<accession>A0A0R3Q2V4</accession>
<dbReference type="Proteomes" id="UP000267027">
    <property type="component" value="Unassembled WGS sequence"/>
</dbReference>
<proteinExistence type="predicted"/>
<feature type="compositionally biased region" description="Basic and acidic residues" evidence="1">
    <location>
        <begin position="1"/>
        <end position="13"/>
    </location>
</feature>
<dbReference type="AlphaFoldDB" id="A0A0R3Q2V4"/>
<protein>
    <submittedName>
        <fullName evidence="2 4">Uncharacterized protein</fullName>
    </submittedName>
</protein>
<sequence>MEKEAKGKVKEAPSDIVKCSRTAGKGWPSRNSGGSEGVRQKRDTGCDDLQCIGEEKDGDGCGCGLCSQTAWTYAEPSRRAVIWHR</sequence>
<gene>
    <name evidence="2" type="ORF">ACOC_LOCUS13403</name>
</gene>
<evidence type="ECO:0000256" key="1">
    <source>
        <dbReference type="SAM" id="MobiDB-lite"/>
    </source>
</evidence>
<reference evidence="4" key="1">
    <citation type="submission" date="2017-02" db="UniProtKB">
        <authorList>
            <consortium name="WormBaseParasite"/>
        </authorList>
    </citation>
    <scope>IDENTIFICATION</scope>
</reference>
<reference evidence="2 3" key="2">
    <citation type="submission" date="2018-11" db="EMBL/GenBank/DDBJ databases">
        <authorList>
            <consortium name="Pathogen Informatics"/>
        </authorList>
    </citation>
    <scope>NUCLEOTIDE SEQUENCE [LARGE SCALE GENOMIC DNA]</scope>
    <source>
        <strain evidence="2 3">Costa Rica</strain>
    </source>
</reference>
<dbReference type="EMBL" id="UYYA01006101">
    <property type="protein sequence ID" value="VDM64988.1"/>
    <property type="molecule type" value="Genomic_DNA"/>
</dbReference>
<evidence type="ECO:0000313" key="2">
    <source>
        <dbReference type="EMBL" id="VDM64988.1"/>
    </source>
</evidence>